<sequence length="198" mass="22441">MIPRYHETEIFTDYLGFTNQTATVLRGLGGGTLINECKKRNISTSELHKLTKDDFIQLGSDDSLAEQLVNQLKITSRNINNVGPTLENRLKSFIGVLEMSKQQLDFIHAYLAYCRLRLKQEKNDFFIDPNTVLTASSVLCITVRETFHEVDNMEKTMQELSSLVPKVNEVKPKRCISFCALLAGLSVAVCLILRVRKD</sequence>
<keyword evidence="1" id="KW-0472">Membrane</keyword>
<feature type="transmembrane region" description="Helical" evidence="1">
    <location>
        <begin position="175"/>
        <end position="195"/>
    </location>
</feature>
<evidence type="ECO:0000256" key="1">
    <source>
        <dbReference type="SAM" id="Phobius"/>
    </source>
</evidence>
<protein>
    <submittedName>
        <fullName evidence="2">Uncharacterized protein</fullName>
    </submittedName>
</protein>
<proteinExistence type="predicted"/>
<reference evidence="2" key="2">
    <citation type="journal article" date="2023" name="Commun. Biol.">
        <title>Intrasexual cuticular hydrocarbon dimorphism in a wasp sheds light on hydrocarbon biosynthesis genes in Hymenoptera.</title>
        <authorList>
            <person name="Moris V.C."/>
            <person name="Podsiadlowski L."/>
            <person name="Martin S."/>
            <person name="Oeyen J.P."/>
            <person name="Donath A."/>
            <person name="Petersen M."/>
            <person name="Wilbrandt J."/>
            <person name="Misof B."/>
            <person name="Liedtke D."/>
            <person name="Thamm M."/>
            <person name="Scheiner R."/>
            <person name="Schmitt T."/>
            <person name="Niehuis O."/>
        </authorList>
    </citation>
    <scope>NUCLEOTIDE SEQUENCE</scope>
    <source>
        <strain evidence="2">GBR_01_08_01A</strain>
    </source>
</reference>
<keyword evidence="3" id="KW-1185">Reference proteome</keyword>
<organism evidence="2 3">
    <name type="scientific">Odynerus spinipes</name>
    <dbReference type="NCBI Taxonomy" id="1348599"/>
    <lineage>
        <taxon>Eukaryota</taxon>
        <taxon>Metazoa</taxon>
        <taxon>Ecdysozoa</taxon>
        <taxon>Arthropoda</taxon>
        <taxon>Hexapoda</taxon>
        <taxon>Insecta</taxon>
        <taxon>Pterygota</taxon>
        <taxon>Neoptera</taxon>
        <taxon>Endopterygota</taxon>
        <taxon>Hymenoptera</taxon>
        <taxon>Apocrita</taxon>
        <taxon>Aculeata</taxon>
        <taxon>Vespoidea</taxon>
        <taxon>Vespidae</taxon>
        <taxon>Eumeninae</taxon>
        <taxon>Odynerus</taxon>
    </lineage>
</organism>
<keyword evidence="1" id="KW-0812">Transmembrane</keyword>
<comment type="caution">
    <text evidence="2">The sequence shown here is derived from an EMBL/GenBank/DDBJ whole genome shotgun (WGS) entry which is preliminary data.</text>
</comment>
<keyword evidence="1" id="KW-1133">Transmembrane helix</keyword>
<reference evidence="2" key="1">
    <citation type="submission" date="2021-08" db="EMBL/GenBank/DDBJ databases">
        <authorList>
            <person name="Misof B."/>
            <person name="Oliver O."/>
            <person name="Podsiadlowski L."/>
            <person name="Donath A."/>
            <person name="Peters R."/>
            <person name="Mayer C."/>
            <person name="Rust J."/>
            <person name="Gunkel S."/>
            <person name="Lesny P."/>
            <person name="Martin S."/>
            <person name="Oeyen J.P."/>
            <person name="Petersen M."/>
            <person name="Panagiotis P."/>
            <person name="Wilbrandt J."/>
            <person name="Tanja T."/>
        </authorList>
    </citation>
    <scope>NUCLEOTIDE SEQUENCE</scope>
    <source>
        <strain evidence="2">GBR_01_08_01A</strain>
        <tissue evidence="2">Thorax + abdomen</tissue>
    </source>
</reference>
<dbReference type="EMBL" id="JAIFRP010004405">
    <property type="protein sequence ID" value="KAK2576646.1"/>
    <property type="molecule type" value="Genomic_DNA"/>
</dbReference>
<evidence type="ECO:0000313" key="3">
    <source>
        <dbReference type="Proteomes" id="UP001258017"/>
    </source>
</evidence>
<evidence type="ECO:0000313" key="2">
    <source>
        <dbReference type="EMBL" id="KAK2576646.1"/>
    </source>
</evidence>
<accession>A0AAD9VJ46</accession>
<dbReference type="Proteomes" id="UP001258017">
    <property type="component" value="Unassembled WGS sequence"/>
</dbReference>
<dbReference type="AlphaFoldDB" id="A0AAD9VJ46"/>
<name>A0AAD9VJ46_9HYME</name>
<gene>
    <name evidence="2" type="ORF">KPH14_005309</name>
</gene>